<feature type="compositionally biased region" description="Basic and acidic residues" evidence="1">
    <location>
        <begin position="79"/>
        <end position="89"/>
    </location>
</feature>
<evidence type="ECO:0000256" key="1">
    <source>
        <dbReference type="SAM" id="MobiDB-lite"/>
    </source>
</evidence>
<proteinExistence type="predicted"/>
<evidence type="ECO:0000313" key="2">
    <source>
        <dbReference type="EMBL" id="SVC15859.1"/>
    </source>
</evidence>
<organism evidence="2">
    <name type="scientific">marine metagenome</name>
    <dbReference type="NCBI Taxonomy" id="408172"/>
    <lineage>
        <taxon>unclassified sequences</taxon>
        <taxon>metagenomes</taxon>
        <taxon>ecological metagenomes</taxon>
    </lineage>
</organism>
<dbReference type="AlphaFoldDB" id="A0A382JVQ3"/>
<protein>
    <submittedName>
        <fullName evidence="2">Uncharacterized protein</fullName>
    </submittedName>
</protein>
<reference evidence="2" key="1">
    <citation type="submission" date="2018-05" db="EMBL/GenBank/DDBJ databases">
        <authorList>
            <person name="Lanie J.A."/>
            <person name="Ng W.-L."/>
            <person name="Kazmierczak K.M."/>
            <person name="Andrzejewski T.M."/>
            <person name="Davidsen T.M."/>
            <person name="Wayne K.J."/>
            <person name="Tettelin H."/>
            <person name="Glass J.I."/>
            <person name="Rusch D."/>
            <person name="Podicherti R."/>
            <person name="Tsui H.-C.T."/>
            <person name="Winkler M.E."/>
        </authorList>
    </citation>
    <scope>NUCLEOTIDE SEQUENCE</scope>
</reference>
<dbReference type="EMBL" id="UINC01076568">
    <property type="protein sequence ID" value="SVC15859.1"/>
    <property type="molecule type" value="Genomic_DNA"/>
</dbReference>
<accession>A0A382JVQ3</accession>
<gene>
    <name evidence="2" type="ORF">METZ01_LOCUS268713</name>
</gene>
<sequence length="130" mass="14483">MRGEKVSIKSETCIGKSSGKPLTEYDSEAEAVEGATHAQQRFGRQLIPYACDTCGMWHLSPANRQTPSTKCGHCTGSDGRPKDTYRNESEAQRRADILRREQGADLRVYACEFGGGWHLTRGKGRKHRGR</sequence>
<name>A0A382JVQ3_9ZZZZ</name>
<feature type="region of interest" description="Disordered" evidence="1">
    <location>
        <begin position="62"/>
        <end position="89"/>
    </location>
</feature>